<accession>A0AAD7EAB2</accession>
<feature type="transmembrane region" description="Helical" evidence="9">
    <location>
        <begin position="48"/>
        <end position="69"/>
    </location>
</feature>
<feature type="domain" description="Peptidase M20 dimerisation" evidence="10">
    <location>
        <begin position="311"/>
        <end position="462"/>
    </location>
</feature>
<evidence type="ECO:0000256" key="6">
    <source>
        <dbReference type="PIRSR" id="PIRSR037217-1"/>
    </source>
</evidence>
<feature type="binding site" evidence="7">
    <location>
        <position position="265"/>
    </location>
    <ligand>
        <name>Zn(2+)</name>
        <dbReference type="ChEBI" id="CHEBI:29105"/>
        <label>1</label>
    </ligand>
</feature>
<dbReference type="PANTHER" id="PTHR45962">
    <property type="entry name" value="N-FATTY-ACYL-AMINO ACID SYNTHASE/HYDROLASE PM20D1"/>
    <property type="match status" value="1"/>
</dbReference>
<evidence type="ECO:0000256" key="8">
    <source>
        <dbReference type="SAM" id="MobiDB-lite"/>
    </source>
</evidence>
<dbReference type="Gene3D" id="3.30.70.360">
    <property type="match status" value="1"/>
</dbReference>
<dbReference type="GO" id="GO:0000328">
    <property type="term" value="C:fungal-type vacuole lumen"/>
    <property type="evidence" value="ECO:0007669"/>
    <property type="project" value="TreeGrafter"/>
</dbReference>
<keyword evidence="9" id="KW-1133">Transmembrane helix</keyword>
<dbReference type="GO" id="GO:0004181">
    <property type="term" value="F:metallocarboxypeptidase activity"/>
    <property type="evidence" value="ECO:0007669"/>
    <property type="project" value="InterPro"/>
</dbReference>
<sequence length="609" mass="65003">MKGLLTRRMGVRPQPVSLPPTMDPKSKSQTDILPGGAPPPPRRARLRFVLSVVALTALLRFFFVLAPIVCHWHTNSVPHHNSAAGVCPQESPLVPSKNGALWDELTASHATTAFRDRAVAQLSAAVQIPTETYDEMGPVGEDERWLSRGPFLEHLASAFPLVSANLPLQRVNTYGLMYTWQGSDASLKPILLMGHYDVVPVAPLSADQWTFPAYSGHFDGENVWGRGSSDDKSGVIGILTTIEVLLEKGFKPTRTVVLSFGFDEEAGGYHGAGHLGPALLKRFGPDSFALIVDEGSGLTDTYGATFASPGVAEKGSVNVNIEIKTPGGHSSVPPAHTSIGMLAALIVHLEAHAPVPTLDIDTPAFGIAACLAAHAPAIPRKLRRAVLRAPKSERARKQAEKLLLEDTMFRALVGTTQAVDMVSGGVKSNALPEQALAVVNHRIATQSSVNATTARDAQLVRDLAARFNLSVTAYGEQLTSAADAAAAYGTLELSAPRTLEPAPVTPSSGSAYALLAGTIRATFRAARSGKSKGVEEEKEEIYVAPGVMTANTDTRFTWELSKHIFRYGHGSEGLGNIHTVDEHIKADAFVEMITFFTTLILNADEATAL</sequence>
<dbReference type="InterPro" id="IPR001261">
    <property type="entry name" value="ArgE/DapE_CS"/>
</dbReference>
<evidence type="ECO:0000313" key="11">
    <source>
        <dbReference type="EMBL" id="KAJ7306853.1"/>
    </source>
</evidence>
<comment type="similarity">
    <text evidence="1">Belongs to the peptidase M20A family.</text>
</comment>
<keyword evidence="4" id="KW-0378">Hydrolase</keyword>
<dbReference type="PROSITE" id="PS00758">
    <property type="entry name" value="ARGE_DAPE_CPG2_1"/>
    <property type="match status" value="1"/>
</dbReference>
<feature type="region of interest" description="Disordered" evidence="8">
    <location>
        <begin position="1"/>
        <end position="39"/>
    </location>
</feature>
<protein>
    <recommendedName>
        <fullName evidence="10">Peptidase M20 dimerisation domain-containing protein</fullName>
    </recommendedName>
</protein>
<dbReference type="Pfam" id="PF01546">
    <property type="entry name" value="Peptidase_M20"/>
    <property type="match status" value="1"/>
</dbReference>
<gene>
    <name evidence="11" type="ORF">DFH08DRAFT_515750</name>
</gene>
<feature type="active site" evidence="6">
    <location>
        <position position="197"/>
    </location>
</feature>
<keyword evidence="3 7" id="KW-0479">Metal-binding</keyword>
<evidence type="ECO:0000256" key="1">
    <source>
        <dbReference type="ARBA" id="ARBA00006247"/>
    </source>
</evidence>
<dbReference type="Gene3D" id="3.40.630.10">
    <property type="entry name" value="Zn peptidases"/>
    <property type="match status" value="1"/>
</dbReference>
<evidence type="ECO:0000313" key="12">
    <source>
        <dbReference type="Proteomes" id="UP001218218"/>
    </source>
</evidence>
<dbReference type="GO" id="GO:0046872">
    <property type="term" value="F:metal ion binding"/>
    <property type="evidence" value="ECO:0007669"/>
    <property type="project" value="UniProtKB-KW"/>
</dbReference>
<proteinExistence type="inferred from homology"/>
<evidence type="ECO:0000256" key="7">
    <source>
        <dbReference type="PIRSR" id="PIRSR037217-2"/>
    </source>
</evidence>
<dbReference type="SUPFAM" id="SSF53187">
    <property type="entry name" value="Zn-dependent exopeptidases"/>
    <property type="match status" value="1"/>
</dbReference>
<feature type="binding site" evidence="7">
    <location>
        <position position="230"/>
    </location>
    <ligand>
        <name>Zn(2+)</name>
        <dbReference type="ChEBI" id="CHEBI:29105"/>
        <label>2</label>
    </ligand>
</feature>
<keyword evidence="12" id="KW-1185">Reference proteome</keyword>
<dbReference type="InterPro" id="IPR047177">
    <property type="entry name" value="Pept_M20A"/>
</dbReference>
<name>A0AAD7EAB2_9AGAR</name>
<evidence type="ECO:0000259" key="10">
    <source>
        <dbReference type="Pfam" id="PF07687"/>
    </source>
</evidence>
<comment type="caution">
    <text evidence="11">The sequence shown here is derived from an EMBL/GenBank/DDBJ whole genome shotgun (WGS) entry which is preliminary data.</text>
</comment>
<organism evidence="11 12">
    <name type="scientific">Mycena albidolilacea</name>
    <dbReference type="NCBI Taxonomy" id="1033008"/>
    <lineage>
        <taxon>Eukaryota</taxon>
        <taxon>Fungi</taxon>
        <taxon>Dikarya</taxon>
        <taxon>Basidiomycota</taxon>
        <taxon>Agaricomycotina</taxon>
        <taxon>Agaricomycetes</taxon>
        <taxon>Agaricomycetidae</taxon>
        <taxon>Agaricales</taxon>
        <taxon>Marasmiineae</taxon>
        <taxon>Mycenaceae</taxon>
        <taxon>Mycena</taxon>
    </lineage>
</organism>
<keyword evidence="9" id="KW-0812">Transmembrane</keyword>
<evidence type="ECO:0000256" key="4">
    <source>
        <dbReference type="ARBA" id="ARBA00022801"/>
    </source>
</evidence>
<dbReference type="AlphaFoldDB" id="A0AAD7EAB2"/>
<dbReference type="InterPro" id="IPR002933">
    <property type="entry name" value="Peptidase_M20"/>
</dbReference>
<feature type="binding site" evidence="7">
    <location>
        <position position="578"/>
    </location>
    <ligand>
        <name>Zn(2+)</name>
        <dbReference type="ChEBI" id="CHEBI:29105"/>
        <label>1</label>
    </ligand>
</feature>
<feature type="binding site" evidence="7">
    <location>
        <position position="195"/>
    </location>
    <ligand>
        <name>Zn(2+)</name>
        <dbReference type="ChEBI" id="CHEBI:29105"/>
        <label>2</label>
    </ligand>
</feature>
<reference evidence="11" key="1">
    <citation type="submission" date="2023-03" db="EMBL/GenBank/DDBJ databases">
        <title>Massive genome expansion in bonnet fungi (Mycena s.s.) driven by repeated elements and novel gene families across ecological guilds.</title>
        <authorList>
            <consortium name="Lawrence Berkeley National Laboratory"/>
            <person name="Harder C.B."/>
            <person name="Miyauchi S."/>
            <person name="Viragh M."/>
            <person name="Kuo A."/>
            <person name="Thoen E."/>
            <person name="Andreopoulos B."/>
            <person name="Lu D."/>
            <person name="Skrede I."/>
            <person name="Drula E."/>
            <person name="Henrissat B."/>
            <person name="Morin E."/>
            <person name="Kohler A."/>
            <person name="Barry K."/>
            <person name="LaButti K."/>
            <person name="Morin E."/>
            <person name="Salamov A."/>
            <person name="Lipzen A."/>
            <person name="Mereny Z."/>
            <person name="Hegedus B."/>
            <person name="Baldrian P."/>
            <person name="Stursova M."/>
            <person name="Weitz H."/>
            <person name="Taylor A."/>
            <person name="Grigoriev I.V."/>
            <person name="Nagy L.G."/>
            <person name="Martin F."/>
            <person name="Kauserud H."/>
        </authorList>
    </citation>
    <scope>NUCLEOTIDE SEQUENCE</scope>
    <source>
        <strain evidence="11">CBHHK002</strain>
    </source>
</reference>
<evidence type="ECO:0000256" key="9">
    <source>
        <dbReference type="SAM" id="Phobius"/>
    </source>
</evidence>
<dbReference type="Pfam" id="PF07687">
    <property type="entry name" value="M20_dimer"/>
    <property type="match status" value="1"/>
</dbReference>
<evidence type="ECO:0000256" key="2">
    <source>
        <dbReference type="ARBA" id="ARBA00022670"/>
    </source>
</evidence>
<dbReference type="PANTHER" id="PTHR45962:SF1">
    <property type="entry name" value="N-FATTY-ACYL-AMINO ACID SYNTHASE_HYDROLASE PM20D1"/>
    <property type="match status" value="1"/>
</dbReference>
<dbReference type="CDD" id="cd05674">
    <property type="entry name" value="M20_yscS"/>
    <property type="match status" value="1"/>
</dbReference>
<evidence type="ECO:0000256" key="3">
    <source>
        <dbReference type="ARBA" id="ARBA00022723"/>
    </source>
</evidence>
<dbReference type="GO" id="GO:0051603">
    <property type="term" value="P:proteolysis involved in protein catabolic process"/>
    <property type="evidence" value="ECO:0007669"/>
    <property type="project" value="TreeGrafter"/>
</dbReference>
<dbReference type="Proteomes" id="UP001218218">
    <property type="component" value="Unassembled WGS sequence"/>
</dbReference>
<feature type="binding site" evidence="7">
    <location>
        <position position="230"/>
    </location>
    <ligand>
        <name>Zn(2+)</name>
        <dbReference type="ChEBI" id="CHEBI:29105"/>
        <label>1</label>
    </ligand>
</feature>
<dbReference type="SUPFAM" id="SSF55031">
    <property type="entry name" value="Bacterial exopeptidase dimerisation domain"/>
    <property type="match status" value="1"/>
</dbReference>
<keyword evidence="5 7" id="KW-0862">Zinc</keyword>
<keyword evidence="9" id="KW-0472">Membrane</keyword>
<feature type="binding site" evidence="7">
    <location>
        <position position="293"/>
    </location>
    <ligand>
        <name>Zn(2+)</name>
        <dbReference type="ChEBI" id="CHEBI:29105"/>
        <label>2</label>
    </ligand>
</feature>
<dbReference type="PIRSF" id="PIRSF037217">
    <property type="entry name" value="Carboxypeptidase_S"/>
    <property type="match status" value="1"/>
</dbReference>
<dbReference type="Gene3D" id="1.10.150.900">
    <property type="match status" value="1"/>
</dbReference>
<dbReference type="EMBL" id="JARIHO010000091">
    <property type="protein sequence ID" value="KAJ7306853.1"/>
    <property type="molecule type" value="Genomic_DNA"/>
</dbReference>
<feature type="active site" description="Proton acceptor" evidence="6">
    <location>
        <position position="264"/>
    </location>
</feature>
<keyword evidence="2" id="KW-0645">Protease</keyword>
<dbReference type="InterPro" id="IPR017141">
    <property type="entry name" value="Pept_M20_carboxypep"/>
</dbReference>
<evidence type="ECO:0000256" key="5">
    <source>
        <dbReference type="ARBA" id="ARBA00022833"/>
    </source>
</evidence>
<dbReference type="InterPro" id="IPR011650">
    <property type="entry name" value="Peptidase_M20_dimer"/>
</dbReference>
<dbReference type="InterPro" id="IPR036264">
    <property type="entry name" value="Bact_exopeptidase_dim_dom"/>
</dbReference>
<dbReference type="PROSITE" id="PS00759">
    <property type="entry name" value="ARGE_DAPE_CPG2_2"/>
    <property type="match status" value="1"/>
</dbReference>